<comment type="caution">
    <text evidence="1">The sequence shown here is derived from an EMBL/GenBank/DDBJ whole genome shotgun (WGS) entry which is preliminary data.</text>
</comment>
<evidence type="ECO:0000313" key="2">
    <source>
        <dbReference type="Proteomes" id="UP000215506"/>
    </source>
</evidence>
<evidence type="ECO:0000313" key="1">
    <source>
        <dbReference type="EMBL" id="OXR43985.1"/>
    </source>
</evidence>
<organism evidence="1 2">
    <name type="scientific">Nocardia cerradoensis</name>
    <dbReference type="NCBI Taxonomy" id="85688"/>
    <lineage>
        <taxon>Bacteria</taxon>
        <taxon>Bacillati</taxon>
        <taxon>Actinomycetota</taxon>
        <taxon>Actinomycetes</taxon>
        <taxon>Mycobacteriales</taxon>
        <taxon>Nocardiaceae</taxon>
        <taxon>Nocardia</taxon>
    </lineage>
</organism>
<accession>A0A231H559</accession>
<reference evidence="1 2" key="1">
    <citation type="submission" date="2017-07" db="EMBL/GenBank/DDBJ databases">
        <title>First draft Genome Sequence of Nocardia cerradoensis isolated from human infection.</title>
        <authorList>
            <person name="Carrasco G."/>
        </authorList>
    </citation>
    <scope>NUCLEOTIDE SEQUENCE [LARGE SCALE GENOMIC DNA]</scope>
    <source>
        <strain evidence="1 2">CNM20130759</strain>
    </source>
</reference>
<dbReference type="Proteomes" id="UP000215506">
    <property type="component" value="Unassembled WGS sequence"/>
</dbReference>
<dbReference type="AlphaFoldDB" id="A0A231H559"/>
<keyword evidence="2" id="KW-1185">Reference proteome</keyword>
<proteinExistence type="predicted"/>
<dbReference type="EMBL" id="NGAF01000007">
    <property type="protein sequence ID" value="OXR43985.1"/>
    <property type="molecule type" value="Genomic_DNA"/>
</dbReference>
<gene>
    <name evidence="1" type="ORF">B7C42_03541</name>
</gene>
<evidence type="ECO:0008006" key="3">
    <source>
        <dbReference type="Google" id="ProtNLM"/>
    </source>
</evidence>
<protein>
    <recommendedName>
        <fullName evidence="3">GIY-YIG domain-containing protein</fullName>
    </recommendedName>
</protein>
<name>A0A231H559_9NOCA</name>
<sequence length="139" mass="15191">MSDVPPGSGVYVVTQPTTAPPVLLPSSPAGWFKGKDPSVSVVVLEANWVRDEPVVYIGKADLGATGRRGLRKRLDEYRRHGAGEPVGHTGGRYIWQLADSSELLVGWREEPDALALEQSMIQSFKAMYGGKRPFANLRD</sequence>